<dbReference type="Proteomes" id="UP000822688">
    <property type="component" value="Chromosome 4"/>
</dbReference>
<dbReference type="GO" id="GO:0005524">
    <property type="term" value="F:ATP binding"/>
    <property type="evidence" value="ECO:0007669"/>
    <property type="project" value="UniProtKB-UniRule"/>
</dbReference>
<evidence type="ECO:0000256" key="7">
    <source>
        <dbReference type="ARBA" id="ARBA00022692"/>
    </source>
</evidence>
<evidence type="ECO:0000256" key="9">
    <source>
        <dbReference type="ARBA" id="ARBA00022734"/>
    </source>
</evidence>
<dbReference type="PROSITE" id="PS00108">
    <property type="entry name" value="PROTEIN_KINASE_ST"/>
    <property type="match status" value="1"/>
</dbReference>
<evidence type="ECO:0000256" key="14">
    <source>
        <dbReference type="ARBA" id="ARBA00023136"/>
    </source>
</evidence>
<protein>
    <recommendedName>
        <fullName evidence="19">Protein kinase domain-containing protein</fullName>
    </recommendedName>
</protein>
<evidence type="ECO:0000256" key="1">
    <source>
        <dbReference type="ARBA" id="ARBA00004251"/>
    </source>
</evidence>
<dbReference type="InterPro" id="IPR008271">
    <property type="entry name" value="Ser/Thr_kinase_AS"/>
</dbReference>
<dbReference type="Pfam" id="PF07714">
    <property type="entry name" value="PK_Tyr_Ser-Thr"/>
    <property type="match status" value="1"/>
</dbReference>
<evidence type="ECO:0000256" key="5">
    <source>
        <dbReference type="ARBA" id="ARBA00022527"/>
    </source>
</evidence>
<sequence length="771" mass="85294">MYASRESCLVFAGACNGMLSLRLSKCRSSSVMLVFFVLFGALSFSALSEITNISFPQFSSNDPALQGFGDVQYSAENRSWIMNAKSVATSTETCAMLIYDGKSNMRIQDSATGAMASFSTSFTFKFTTPPQQQVWDDFNLSKVETAMIFIIGKSADRIVSLTSNQVQDYARDFATHPGACVYTVSDTYVYVCFRTAYNPLRKEPSNNFIGARNASSDRLFEAGSTYNLCGNNETHCSYLSTGEIFTAWIDFIPPMTLQVRLMNGSHAHSEKPPSPLFENPNFKLPSAPGDYLYFNFIGSSNENHIEAHELTSWTLYSDGIPETISSPRKKPVAPIYGIIGGVIGFVAIFLVVCYLLLRTIKHRRQCSVKPNHSSGPRIFMYKELCAATNNFNEKEKLGSGSFGTVYRGSIESSQVLGSYSLVAVKLINHGSKHAKTTFTAEISSLTQIQHGNVVPLQGWCHDKGQLLLVYDYMSNGSLDEWLHGSSFQDNAKQREVLSLKMRHSILQDVATALEYLHNNGPKCVLHRDIKSSNVMLDANLKAHLGDFGLARLMDHPKLDKTTIAAGTIGYMAPEVSYTGKATKQSDVYSFGILILEVVCGRRPLDLDSPQELNLKTSHLKDNVLLHSVWQAHEAGASLGVADPRLLYTHTQQLSILADPHLSESAIIQHDSSLSKFIDANMEGDKSVNDQALEAEMIKSLLQLGLLCCLPNPKDRPCIEQVIQILHQIGNIDKFDHEMGKLFMPPLPKANPVRLHLLTESLQGKESMDSDE</sequence>
<dbReference type="SMART" id="SM00220">
    <property type="entry name" value="S_TKc"/>
    <property type="match status" value="1"/>
</dbReference>
<dbReference type="InterPro" id="IPR001220">
    <property type="entry name" value="Legume_lectin_dom"/>
</dbReference>
<dbReference type="InterPro" id="IPR050528">
    <property type="entry name" value="L-type_Lectin-RKs"/>
</dbReference>
<dbReference type="AlphaFoldDB" id="A0A8T0I498"/>
<comment type="similarity">
    <text evidence="3">In the C-terminal section; belongs to the protein kinase superfamily. Ser/Thr protein kinase family.</text>
</comment>
<keyword evidence="14 18" id="KW-0472">Membrane</keyword>
<name>A0A8T0I498_CERPU</name>
<evidence type="ECO:0000256" key="4">
    <source>
        <dbReference type="ARBA" id="ARBA00022475"/>
    </source>
</evidence>
<keyword evidence="7 18" id="KW-0812">Transmembrane</keyword>
<feature type="binding site" evidence="17">
    <location>
        <position position="425"/>
    </location>
    <ligand>
        <name>ATP</name>
        <dbReference type="ChEBI" id="CHEBI:30616"/>
    </ligand>
</feature>
<feature type="domain" description="Protein kinase" evidence="19">
    <location>
        <begin position="391"/>
        <end position="729"/>
    </location>
</feature>
<evidence type="ECO:0000256" key="12">
    <source>
        <dbReference type="ARBA" id="ARBA00022840"/>
    </source>
</evidence>
<gene>
    <name evidence="20" type="ORF">KC19_4G018800</name>
</gene>
<dbReference type="GO" id="GO:0004674">
    <property type="term" value="F:protein serine/threonine kinase activity"/>
    <property type="evidence" value="ECO:0007669"/>
    <property type="project" value="UniProtKB-KW"/>
</dbReference>
<evidence type="ECO:0000256" key="11">
    <source>
        <dbReference type="ARBA" id="ARBA00022777"/>
    </source>
</evidence>
<keyword evidence="8" id="KW-0732">Signal</keyword>
<dbReference type="Gene3D" id="1.10.510.10">
    <property type="entry name" value="Transferase(Phosphotransferase) domain 1"/>
    <property type="match status" value="1"/>
</dbReference>
<feature type="transmembrane region" description="Helical" evidence="18">
    <location>
        <begin position="28"/>
        <end position="47"/>
    </location>
</feature>
<dbReference type="PROSITE" id="PS50011">
    <property type="entry name" value="PROTEIN_KINASE_DOM"/>
    <property type="match status" value="1"/>
</dbReference>
<evidence type="ECO:0000256" key="3">
    <source>
        <dbReference type="ARBA" id="ARBA00010217"/>
    </source>
</evidence>
<evidence type="ECO:0000256" key="13">
    <source>
        <dbReference type="ARBA" id="ARBA00022989"/>
    </source>
</evidence>
<evidence type="ECO:0000256" key="18">
    <source>
        <dbReference type="SAM" id="Phobius"/>
    </source>
</evidence>
<evidence type="ECO:0000256" key="16">
    <source>
        <dbReference type="ARBA" id="ARBA00023180"/>
    </source>
</evidence>
<keyword evidence="21" id="KW-1185">Reference proteome</keyword>
<keyword evidence="12 17" id="KW-0067">ATP-binding</keyword>
<evidence type="ECO:0000256" key="2">
    <source>
        <dbReference type="ARBA" id="ARBA00008536"/>
    </source>
</evidence>
<evidence type="ECO:0000256" key="15">
    <source>
        <dbReference type="ARBA" id="ARBA00023170"/>
    </source>
</evidence>
<keyword evidence="10 17" id="KW-0547">Nucleotide-binding</keyword>
<comment type="caution">
    <text evidence="20">The sequence shown here is derived from an EMBL/GenBank/DDBJ whole genome shotgun (WGS) entry which is preliminary data.</text>
</comment>
<comment type="subcellular location">
    <subcellularLocation>
        <location evidence="1">Cell membrane</location>
        <topology evidence="1">Single-pass type I membrane protein</topology>
    </subcellularLocation>
</comment>
<evidence type="ECO:0000256" key="10">
    <source>
        <dbReference type="ARBA" id="ARBA00022741"/>
    </source>
</evidence>
<accession>A0A8T0I498</accession>
<proteinExistence type="inferred from homology"/>
<dbReference type="GO" id="GO:0005886">
    <property type="term" value="C:plasma membrane"/>
    <property type="evidence" value="ECO:0007669"/>
    <property type="project" value="UniProtKB-SubCell"/>
</dbReference>
<evidence type="ECO:0000313" key="21">
    <source>
        <dbReference type="Proteomes" id="UP000822688"/>
    </source>
</evidence>
<keyword evidence="11" id="KW-0418">Kinase</keyword>
<keyword evidence="5" id="KW-0723">Serine/threonine-protein kinase</keyword>
<dbReference type="Pfam" id="PF00139">
    <property type="entry name" value="Lectin_legB"/>
    <property type="match status" value="1"/>
</dbReference>
<reference evidence="20" key="1">
    <citation type="submission" date="2020-06" db="EMBL/GenBank/DDBJ databases">
        <title>WGS assembly of Ceratodon purpureus strain R40.</title>
        <authorList>
            <person name="Carey S.B."/>
            <person name="Jenkins J."/>
            <person name="Shu S."/>
            <person name="Lovell J.T."/>
            <person name="Sreedasyam A."/>
            <person name="Maumus F."/>
            <person name="Tiley G.P."/>
            <person name="Fernandez-Pozo N."/>
            <person name="Barry K."/>
            <person name="Chen C."/>
            <person name="Wang M."/>
            <person name="Lipzen A."/>
            <person name="Daum C."/>
            <person name="Saski C.A."/>
            <person name="Payton A.C."/>
            <person name="Mcbreen J.C."/>
            <person name="Conrad R.E."/>
            <person name="Kollar L.M."/>
            <person name="Olsson S."/>
            <person name="Huttunen S."/>
            <person name="Landis J.B."/>
            <person name="Wickett N.J."/>
            <person name="Johnson M.G."/>
            <person name="Rensing S.A."/>
            <person name="Grimwood J."/>
            <person name="Schmutz J."/>
            <person name="Mcdaniel S.F."/>
        </authorList>
    </citation>
    <scope>NUCLEOTIDE SEQUENCE</scope>
    <source>
        <strain evidence="20">R40</strain>
    </source>
</reference>
<evidence type="ECO:0000256" key="6">
    <source>
        <dbReference type="ARBA" id="ARBA00022679"/>
    </source>
</evidence>
<feature type="transmembrane region" description="Helical" evidence="18">
    <location>
        <begin position="335"/>
        <end position="357"/>
    </location>
</feature>
<keyword evidence="9" id="KW-0430">Lectin</keyword>
<dbReference type="PANTHER" id="PTHR27007">
    <property type="match status" value="1"/>
</dbReference>
<evidence type="ECO:0000256" key="8">
    <source>
        <dbReference type="ARBA" id="ARBA00022729"/>
    </source>
</evidence>
<dbReference type="InterPro" id="IPR001245">
    <property type="entry name" value="Ser-Thr/Tyr_kinase_cat_dom"/>
</dbReference>
<dbReference type="InterPro" id="IPR013320">
    <property type="entry name" value="ConA-like_dom_sf"/>
</dbReference>
<evidence type="ECO:0000256" key="17">
    <source>
        <dbReference type="PROSITE-ProRule" id="PRU10141"/>
    </source>
</evidence>
<dbReference type="GO" id="GO:0030246">
    <property type="term" value="F:carbohydrate binding"/>
    <property type="evidence" value="ECO:0007669"/>
    <property type="project" value="UniProtKB-KW"/>
</dbReference>
<keyword evidence="4" id="KW-1003">Cell membrane</keyword>
<dbReference type="SUPFAM" id="SSF49899">
    <property type="entry name" value="Concanavalin A-like lectins/glucanases"/>
    <property type="match status" value="1"/>
</dbReference>
<keyword evidence="6" id="KW-0808">Transferase</keyword>
<comment type="similarity">
    <text evidence="2">In the N-terminal section; belongs to the leguminous lectin family.</text>
</comment>
<dbReference type="InterPro" id="IPR017441">
    <property type="entry name" value="Protein_kinase_ATP_BS"/>
</dbReference>
<keyword evidence="15" id="KW-0675">Receptor</keyword>
<keyword evidence="13 18" id="KW-1133">Transmembrane helix</keyword>
<dbReference type="GO" id="GO:0002229">
    <property type="term" value="P:defense response to oomycetes"/>
    <property type="evidence" value="ECO:0007669"/>
    <property type="project" value="UniProtKB-ARBA"/>
</dbReference>
<dbReference type="FunFam" id="1.10.510.10:FF:000240">
    <property type="entry name" value="Lectin-domain containing receptor kinase A4.3"/>
    <property type="match status" value="1"/>
</dbReference>
<organism evidence="20 21">
    <name type="scientific">Ceratodon purpureus</name>
    <name type="common">Fire moss</name>
    <name type="synonym">Dicranum purpureum</name>
    <dbReference type="NCBI Taxonomy" id="3225"/>
    <lineage>
        <taxon>Eukaryota</taxon>
        <taxon>Viridiplantae</taxon>
        <taxon>Streptophyta</taxon>
        <taxon>Embryophyta</taxon>
        <taxon>Bryophyta</taxon>
        <taxon>Bryophytina</taxon>
        <taxon>Bryopsida</taxon>
        <taxon>Dicranidae</taxon>
        <taxon>Pseudoditrichales</taxon>
        <taxon>Ditrichaceae</taxon>
        <taxon>Ceratodon</taxon>
    </lineage>
</organism>
<dbReference type="InterPro" id="IPR000719">
    <property type="entry name" value="Prot_kinase_dom"/>
</dbReference>
<evidence type="ECO:0000313" key="20">
    <source>
        <dbReference type="EMBL" id="KAG0578380.1"/>
    </source>
</evidence>
<dbReference type="PROSITE" id="PS00107">
    <property type="entry name" value="PROTEIN_KINASE_ATP"/>
    <property type="match status" value="1"/>
</dbReference>
<dbReference type="Gene3D" id="3.30.200.20">
    <property type="entry name" value="Phosphorylase Kinase, domain 1"/>
    <property type="match status" value="1"/>
</dbReference>
<evidence type="ECO:0000259" key="19">
    <source>
        <dbReference type="PROSITE" id="PS50011"/>
    </source>
</evidence>
<dbReference type="Gene3D" id="2.60.120.200">
    <property type="match status" value="1"/>
</dbReference>
<keyword evidence="16" id="KW-0325">Glycoprotein</keyword>
<dbReference type="EMBL" id="CM026424">
    <property type="protein sequence ID" value="KAG0578380.1"/>
    <property type="molecule type" value="Genomic_DNA"/>
</dbReference>
<dbReference type="SUPFAM" id="SSF56112">
    <property type="entry name" value="Protein kinase-like (PK-like)"/>
    <property type="match status" value="1"/>
</dbReference>
<dbReference type="InterPro" id="IPR011009">
    <property type="entry name" value="Kinase-like_dom_sf"/>
</dbReference>